<evidence type="ECO:0000313" key="9">
    <source>
        <dbReference type="EMBL" id="RVX69643.1"/>
    </source>
</evidence>
<dbReference type="AlphaFoldDB" id="A0A438N247"/>
<evidence type="ECO:0000259" key="8">
    <source>
        <dbReference type="PROSITE" id="PS50039"/>
    </source>
</evidence>
<dbReference type="InterPro" id="IPR001766">
    <property type="entry name" value="Fork_head_dom"/>
</dbReference>
<comment type="caution">
    <text evidence="9">The sequence shown here is derived from an EMBL/GenBank/DDBJ whole genome shotgun (WGS) entry which is preliminary data.</text>
</comment>
<dbReference type="PANTHER" id="PTHR45881:SF5">
    <property type="entry name" value="FORK-HEAD DOMAIN-CONTAINING PROTEIN"/>
    <property type="match status" value="1"/>
</dbReference>
<dbReference type="EMBL" id="NAJM01000028">
    <property type="protein sequence ID" value="RVX69643.1"/>
    <property type="molecule type" value="Genomic_DNA"/>
</dbReference>
<accession>A0A438N247</accession>
<dbReference type="GO" id="GO:0005634">
    <property type="term" value="C:nucleus"/>
    <property type="evidence" value="ECO:0007669"/>
    <property type="project" value="UniProtKB-SubCell"/>
</dbReference>
<keyword evidence="5 6" id="KW-0539">Nucleus</keyword>
<dbReference type="SMART" id="SM00339">
    <property type="entry name" value="FH"/>
    <property type="match status" value="1"/>
</dbReference>
<evidence type="ECO:0000256" key="1">
    <source>
        <dbReference type="ARBA" id="ARBA00004123"/>
    </source>
</evidence>
<name>A0A438N247_EXOME</name>
<evidence type="ECO:0000256" key="7">
    <source>
        <dbReference type="SAM" id="MobiDB-lite"/>
    </source>
</evidence>
<dbReference type="Gene3D" id="1.10.10.10">
    <property type="entry name" value="Winged helix-like DNA-binding domain superfamily/Winged helix DNA-binding domain"/>
    <property type="match status" value="1"/>
</dbReference>
<dbReference type="GO" id="GO:0000981">
    <property type="term" value="F:DNA-binding transcription factor activity, RNA polymerase II-specific"/>
    <property type="evidence" value="ECO:0007669"/>
    <property type="project" value="TreeGrafter"/>
</dbReference>
<dbReference type="InterPro" id="IPR036390">
    <property type="entry name" value="WH_DNA-bd_sf"/>
</dbReference>
<dbReference type="PANTHER" id="PTHR45881">
    <property type="entry name" value="CHECKPOINT SUPPRESSOR 1-LIKE, ISOFORM A-RELATED"/>
    <property type="match status" value="1"/>
</dbReference>
<proteinExistence type="predicted"/>
<dbReference type="InterPro" id="IPR036388">
    <property type="entry name" value="WH-like_DNA-bd_sf"/>
</dbReference>
<dbReference type="VEuPathDB" id="FungiDB:PV10_03576"/>
<evidence type="ECO:0000256" key="2">
    <source>
        <dbReference type="ARBA" id="ARBA00023015"/>
    </source>
</evidence>
<organism evidence="9 10">
    <name type="scientific">Exophiala mesophila</name>
    <name type="common">Black yeast-like fungus</name>
    <dbReference type="NCBI Taxonomy" id="212818"/>
    <lineage>
        <taxon>Eukaryota</taxon>
        <taxon>Fungi</taxon>
        <taxon>Dikarya</taxon>
        <taxon>Ascomycota</taxon>
        <taxon>Pezizomycotina</taxon>
        <taxon>Eurotiomycetes</taxon>
        <taxon>Chaetothyriomycetidae</taxon>
        <taxon>Chaetothyriales</taxon>
        <taxon>Herpotrichiellaceae</taxon>
        <taxon>Exophiala</taxon>
    </lineage>
</organism>
<dbReference type="Proteomes" id="UP000288859">
    <property type="component" value="Unassembled WGS sequence"/>
</dbReference>
<evidence type="ECO:0000256" key="4">
    <source>
        <dbReference type="ARBA" id="ARBA00023163"/>
    </source>
</evidence>
<evidence type="ECO:0000256" key="5">
    <source>
        <dbReference type="ARBA" id="ARBA00023242"/>
    </source>
</evidence>
<gene>
    <name evidence="9" type="ORF">B0A52_06707</name>
</gene>
<keyword evidence="3 6" id="KW-0238">DNA-binding</keyword>
<dbReference type="PROSITE" id="PS00658">
    <property type="entry name" value="FORK_HEAD_2"/>
    <property type="match status" value="1"/>
</dbReference>
<dbReference type="OrthoDB" id="5954824at2759"/>
<evidence type="ECO:0000313" key="10">
    <source>
        <dbReference type="Proteomes" id="UP000288859"/>
    </source>
</evidence>
<dbReference type="PROSITE" id="PS50039">
    <property type="entry name" value="FORK_HEAD_3"/>
    <property type="match status" value="1"/>
</dbReference>
<feature type="domain" description="Fork-head" evidence="8">
    <location>
        <begin position="182"/>
        <end position="275"/>
    </location>
</feature>
<feature type="region of interest" description="Disordered" evidence="7">
    <location>
        <begin position="265"/>
        <end position="331"/>
    </location>
</feature>
<evidence type="ECO:0000256" key="6">
    <source>
        <dbReference type="PROSITE-ProRule" id="PRU00089"/>
    </source>
</evidence>
<reference evidence="9 10" key="1">
    <citation type="submission" date="2017-03" db="EMBL/GenBank/DDBJ databases">
        <title>Genomes of endolithic fungi from Antarctica.</title>
        <authorList>
            <person name="Coleine C."/>
            <person name="Masonjones S."/>
            <person name="Stajich J.E."/>
        </authorList>
    </citation>
    <scope>NUCLEOTIDE SEQUENCE [LARGE SCALE GENOMIC DNA]</scope>
    <source>
        <strain evidence="9 10">CCFEE 6314</strain>
    </source>
</reference>
<keyword evidence="4" id="KW-0804">Transcription</keyword>
<feature type="compositionally biased region" description="Basic residues" evidence="7">
    <location>
        <begin position="270"/>
        <end position="282"/>
    </location>
</feature>
<keyword evidence="2" id="KW-0805">Transcription regulation</keyword>
<feature type="DNA-binding region" description="Fork-head" evidence="6">
    <location>
        <begin position="182"/>
        <end position="275"/>
    </location>
</feature>
<feature type="compositionally biased region" description="Low complexity" evidence="7">
    <location>
        <begin position="320"/>
        <end position="331"/>
    </location>
</feature>
<dbReference type="GO" id="GO:0000978">
    <property type="term" value="F:RNA polymerase II cis-regulatory region sequence-specific DNA binding"/>
    <property type="evidence" value="ECO:0007669"/>
    <property type="project" value="TreeGrafter"/>
</dbReference>
<feature type="compositionally biased region" description="Low complexity" evidence="7">
    <location>
        <begin position="289"/>
        <end position="304"/>
    </location>
</feature>
<dbReference type="SUPFAM" id="SSF46785">
    <property type="entry name" value="Winged helix' DNA-binding domain"/>
    <property type="match status" value="1"/>
</dbReference>
<protein>
    <recommendedName>
        <fullName evidence="8">Fork-head domain-containing protein</fullName>
    </recommendedName>
</protein>
<comment type="subcellular location">
    <subcellularLocation>
        <location evidence="1 6">Nucleus</location>
    </subcellularLocation>
</comment>
<dbReference type="InterPro" id="IPR030456">
    <property type="entry name" value="TF_fork_head_CS_2"/>
</dbReference>
<evidence type="ECO:0000256" key="3">
    <source>
        <dbReference type="ARBA" id="ARBA00023125"/>
    </source>
</evidence>
<dbReference type="Pfam" id="PF00250">
    <property type="entry name" value="Forkhead"/>
    <property type="match status" value="1"/>
</dbReference>
<sequence>MRDPKLECGPSAQDQLDNSFIYSHSSDATLPSTGFFYRPVDDVSTSETNQQWYDGTSLPVFEPKFELENLQSQLFNNHYADDTLCPYQGSHHQDADVHLAPTWPMPPDYPHPLTLNERPCAPPAIHSLPGSAYTPDDISTPYSSYYLDESSVTSAWSSPGFPVARPALHMLDDGDATDDKPYAALIYDALLQAPNHRMMLREIYDWFRVNTNKVQDGGSNGWQNSIRHNLSMNKAFENDREAGRSNSRKATSVWVLTEEAIRNGVQSTTRYRKSGGGKRAQGHRTTAVQRQRSGARGGRAARQGRTTRHRRHGHELTSHPSPAYSSFTPSYSSDTSDYHGLAPQDLGPAFRSCPLTPVEGHSQFFDEPLPPMTFPMTTPMEFTSYQPSSTTTGTNVSFSLPLRPSLSHYIDDAGDMHPQ</sequence>